<dbReference type="PANTHER" id="PTHR43157:SF31">
    <property type="entry name" value="PHOSPHATIDYLINOSITOL-GLYCAN BIOSYNTHESIS CLASS F PROTEIN"/>
    <property type="match status" value="1"/>
</dbReference>
<dbReference type="PRINTS" id="PR00081">
    <property type="entry name" value="GDHRDH"/>
</dbReference>
<keyword evidence="4" id="KW-1185">Reference proteome</keyword>
<dbReference type="InterPro" id="IPR002347">
    <property type="entry name" value="SDR_fam"/>
</dbReference>
<proteinExistence type="predicted"/>
<gene>
    <name evidence="3" type="ORF">FPZ11_11205</name>
</gene>
<keyword evidence="1" id="KW-0560">Oxidoreductase</keyword>
<protein>
    <submittedName>
        <fullName evidence="3">SDR family NAD(P)-dependent oxidoreductase</fullName>
    </submittedName>
</protein>
<dbReference type="EMBL" id="CP042305">
    <property type="protein sequence ID" value="QDZ15249.1"/>
    <property type="molecule type" value="Genomic_DNA"/>
</dbReference>
<evidence type="ECO:0000256" key="2">
    <source>
        <dbReference type="SAM" id="MobiDB-lite"/>
    </source>
</evidence>
<name>A0A5B8M5A9_9MICO</name>
<sequence>MSTPSSPRSGSTSWSPKSSIITFKREQRRAPSDRRAGVSGADVTDQTGRTALVTGANKGIGFFTSAALARAGAHVILACRDAGRADAAVRAIRARCAAEGVAASLEVVHLDTADADSVAVAASALARRERLDLVVANAGMVHPPEQRRLTAGGDELVLATNMLGHFALIAALLPVIVRTPGARVVSLGSLATRLNRFLVGDLQLELEYTPWRAYAQSKTALESFGFELDRRMRAAELSASSTVAHPGYSISGRTPRIPGVNEPTRGTVFVDSLQASFTQSKQRGAHSVLAAATRQDAVGGSYWGPHWLMRGEPVMQEPSQASSDPDVARRVWEFAEARTGIRFEL</sequence>
<dbReference type="AlphaFoldDB" id="A0A5B8M5A9"/>
<dbReference type="OrthoDB" id="4577644at2"/>
<dbReference type="Pfam" id="PF00106">
    <property type="entry name" value="adh_short"/>
    <property type="match status" value="1"/>
</dbReference>
<dbReference type="InterPro" id="IPR036291">
    <property type="entry name" value="NAD(P)-bd_dom_sf"/>
</dbReference>
<feature type="region of interest" description="Disordered" evidence="2">
    <location>
        <begin position="1"/>
        <end position="43"/>
    </location>
</feature>
<feature type="compositionally biased region" description="Basic and acidic residues" evidence="2">
    <location>
        <begin position="23"/>
        <end position="36"/>
    </location>
</feature>
<dbReference type="KEGG" id="huw:FPZ11_11205"/>
<evidence type="ECO:0000313" key="4">
    <source>
        <dbReference type="Proteomes" id="UP000320216"/>
    </source>
</evidence>
<organism evidence="3 4">
    <name type="scientific">Humibacter ginsenosidimutans</name>
    <dbReference type="NCBI Taxonomy" id="2599293"/>
    <lineage>
        <taxon>Bacteria</taxon>
        <taxon>Bacillati</taxon>
        <taxon>Actinomycetota</taxon>
        <taxon>Actinomycetes</taxon>
        <taxon>Micrococcales</taxon>
        <taxon>Microbacteriaceae</taxon>
        <taxon>Humibacter</taxon>
    </lineage>
</organism>
<evidence type="ECO:0000256" key="1">
    <source>
        <dbReference type="ARBA" id="ARBA00023002"/>
    </source>
</evidence>
<dbReference type="PANTHER" id="PTHR43157">
    <property type="entry name" value="PHOSPHATIDYLINOSITOL-GLYCAN BIOSYNTHESIS CLASS F PROTEIN-RELATED"/>
    <property type="match status" value="1"/>
</dbReference>
<dbReference type="SUPFAM" id="SSF51735">
    <property type="entry name" value="NAD(P)-binding Rossmann-fold domains"/>
    <property type="match status" value="1"/>
</dbReference>
<reference evidence="3 4" key="1">
    <citation type="submission" date="2019-07" db="EMBL/GenBank/DDBJ databases">
        <title>Full genome sequence of Humibacter sp. WJ7-1.</title>
        <authorList>
            <person name="Im W.-T."/>
        </authorList>
    </citation>
    <scope>NUCLEOTIDE SEQUENCE [LARGE SCALE GENOMIC DNA]</scope>
    <source>
        <strain evidence="3 4">WJ7-1</strain>
    </source>
</reference>
<dbReference type="Proteomes" id="UP000320216">
    <property type="component" value="Chromosome"/>
</dbReference>
<accession>A0A5B8M5A9</accession>
<evidence type="ECO:0000313" key="3">
    <source>
        <dbReference type="EMBL" id="QDZ15249.1"/>
    </source>
</evidence>
<dbReference type="Gene3D" id="3.40.50.720">
    <property type="entry name" value="NAD(P)-binding Rossmann-like Domain"/>
    <property type="match status" value="1"/>
</dbReference>
<dbReference type="GO" id="GO:0016491">
    <property type="term" value="F:oxidoreductase activity"/>
    <property type="evidence" value="ECO:0007669"/>
    <property type="project" value="UniProtKB-KW"/>
</dbReference>
<feature type="compositionally biased region" description="Low complexity" evidence="2">
    <location>
        <begin position="1"/>
        <end position="19"/>
    </location>
</feature>